<dbReference type="InterPro" id="IPR029058">
    <property type="entry name" value="AB_hydrolase_fold"/>
</dbReference>
<protein>
    <recommendedName>
        <fullName evidence="2">Serine hydrolase domain-containing protein</fullName>
    </recommendedName>
</protein>
<evidence type="ECO:0000256" key="1">
    <source>
        <dbReference type="ARBA" id="ARBA00022801"/>
    </source>
</evidence>
<dbReference type="GO" id="GO:0005634">
    <property type="term" value="C:nucleus"/>
    <property type="evidence" value="ECO:0007669"/>
    <property type="project" value="TreeGrafter"/>
</dbReference>
<dbReference type="SUPFAM" id="SSF53474">
    <property type="entry name" value="alpha/beta-Hydrolases"/>
    <property type="match status" value="1"/>
</dbReference>
<dbReference type="PANTHER" id="PTHR48070:SF1">
    <property type="entry name" value="SERINE HYDROLASE FSH DOMAIN-CONTAINING PROTEIN"/>
    <property type="match status" value="1"/>
</dbReference>
<dbReference type="OrthoDB" id="414698at2759"/>
<feature type="domain" description="Serine hydrolase" evidence="2">
    <location>
        <begin position="5"/>
        <end position="219"/>
    </location>
</feature>
<organism evidence="3 4">
    <name type="scientific">Hyaloscypha variabilis (strain UAMH 11265 / GT02V1 / F)</name>
    <name type="common">Meliniomyces variabilis</name>
    <dbReference type="NCBI Taxonomy" id="1149755"/>
    <lineage>
        <taxon>Eukaryota</taxon>
        <taxon>Fungi</taxon>
        <taxon>Dikarya</taxon>
        <taxon>Ascomycota</taxon>
        <taxon>Pezizomycotina</taxon>
        <taxon>Leotiomycetes</taxon>
        <taxon>Helotiales</taxon>
        <taxon>Hyaloscyphaceae</taxon>
        <taxon>Hyaloscypha</taxon>
        <taxon>Hyaloscypha variabilis</taxon>
    </lineage>
</organism>
<dbReference type="Pfam" id="PF03959">
    <property type="entry name" value="FSH1"/>
    <property type="match status" value="1"/>
</dbReference>
<dbReference type="EMBL" id="KZ613955">
    <property type="protein sequence ID" value="PMD33708.1"/>
    <property type="molecule type" value="Genomic_DNA"/>
</dbReference>
<dbReference type="GO" id="GO:0005737">
    <property type="term" value="C:cytoplasm"/>
    <property type="evidence" value="ECO:0007669"/>
    <property type="project" value="TreeGrafter"/>
</dbReference>
<evidence type="ECO:0000313" key="3">
    <source>
        <dbReference type="EMBL" id="PMD33708.1"/>
    </source>
</evidence>
<evidence type="ECO:0000313" key="4">
    <source>
        <dbReference type="Proteomes" id="UP000235786"/>
    </source>
</evidence>
<dbReference type="PANTHER" id="PTHR48070">
    <property type="entry name" value="ESTERASE OVCA2"/>
    <property type="match status" value="1"/>
</dbReference>
<dbReference type="GO" id="GO:0044550">
    <property type="term" value="P:secondary metabolite biosynthetic process"/>
    <property type="evidence" value="ECO:0007669"/>
    <property type="project" value="TreeGrafter"/>
</dbReference>
<gene>
    <name evidence="3" type="ORF">L207DRAFT_571185</name>
</gene>
<dbReference type="Proteomes" id="UP000235786">
    <property type="component" value="Unassembled WGS sequence"/>
</dbReference>
<evidence type="ECO:0000259" key="2">
    <source>
        <dbReference type="Pfam" id="PF03959"/>
    </source>
</evidence>
<dbReference type="InterPro" id="IPR050593">
    <property type="entry name" value="LovG"/>
</dbReference>
<reference evidence="3 4" key="1">
    <citation type="submission" date="2016-04" db="EMBL/GenBank/DDBJ databases">
        <title>A degradative enzymes factory behind the ericoid mycorrhizal symbiosis.</title>
        <authorList>
            <consortium name="DOE Joint Genome Institute"/>
            <person name="Martino E."/>
            <person name="Morin E."/>
            <person name="Grelet G."/>
            <person name="Kuo A."/>
            <person name="Kohler A."/>
            <person name="Daghino S."/>
            <person name="Barry K."/>
            <person name="Choi C."/>
            <person name="Cichocki N."/>
            <person name="Clum A."/>
            <person name="Copeland A."/>
            <person name="Hainaut M."/>
            <person name="Haridas S."/>
            <person name="Labutti K."/>
            <person name="Lindquist E."/>
            <person name="Lipzen A."/>
            <person name="Khouja H.-R."/>
            <person name="Murat C."/>
            <person name="Ohm R."/>
            <person name="Olson A."/>
            <person name="Spatafora J."/>
            <person name="Veneault-Fourrey C."/>
            <person name="Henrissat B."/>
            <person name="Grigoriev I."/>
            <person name="Martin F."/>
            <person name="Perotto S."/>
        </authorList>
    </citation>
    <scope>NUCLEOTIDE SEQUENCE [LARGE SCALE GENOMIC DNA]</scope>
    <source>
        <strain evidence="3 4">F</strain>
    </source>
</reference>
<keyword evidence="1" id="KW-0378">Hydrolase</keyword>
<dbReference type="Gene3D" id="3.40.50.1820">
    <property type="entry name" value="alpha/beta hydrolase"/>
    <property type="match status" value="1"/>
</dbReference>
<keyword evidence="4" id="KW-1185">Reference proteome</keyword>
<dbReference type="GO" id="GO:0016787">
    <property type="term" value="F:hydrolase activity"/>
    <property type="evidence" value="ECO:0007669"/>
    <property type="project" value="UniProtKB-KW"/>
</dbReference>
<proteinExistence type="predicted"/>
<dbReference type="InterPro" id="IPR005645">
    <property type="entry name" value="FSH-like_dom"/>
</dbReference>
<sequence>MGPLPRIACFHGGGSSASIFAVQCETLQKQLSSTFEFHFFDAPYLRDAGPGVLPFFSYEKFGPYRTWFFKTEGGDEVPDGRRDDGRGESGVERVLGLIKGVGEGGEWVGAMGFSQGTRVVGGLLLHQQKRREMGFPREEGEIEFRFGVLCMGSFAPMVSDLTGPAMSLSGSPDLITIPTLHLHGTKDVNYANGKKQLAAYYDQKTTRLLEINYHHAMPWFRADLMKLVDGIESIYQDPKEDS</sequence>
<accession>A0A2J6R5B9</accession>
<dbReference type="AlphaFoldDB" id="A0A2J6R5B9"/>
<name>A0A2J6R5B9_HYAVF</name>